<reference evidence="2 4" key="1">
    <citation type="journal article" date="2024" name="J Genomics">
        <title>Draft genome sequencing and assembly of Favolaschia claudopus CIRM-BRFM 2984 isolated from oak limbs.</title>
        <authorList>
            <person name="Navarro D."/>
            <person name="Drula E."/>
            <person name="Chaduli D."/>
            <person name="Cazenave R."/>
            <person name="Ahrendt S."/>
            <person name="Wang J."/>
            <person name="Lipzen A."/>
            <person name="Daum C."/>
            <person name="Barry K."/>
            <person name="Grigoriev I.V."/>
            <person name="Favel A."/>
            <person name="Rosso M.N."/>
            <person name="Martin F."/>
        </authorList>
    </citation>
    <scope>NUCLEOTIDE SEQUENCE [LARGE SCALE GENOMIC DNA]</scope>
    <source>
        <strain evidence="2 4">CIRM-BRFM 2984</strain>
    </source>
</reference>
<dbReference type="EMBL" id="JAWWNJ010000024">
    <property type="protein sequence ID" value="KAK7031771.1"/>
    <property type="molecule type" value="Genomic_DNA"/>
</dbReference>
<gene>
    <name evidence="2" type="ORF">R3P38DRAFT_3187489</name>
    <name evidence="3" type="ORF">R3P38DRAFT_3187493</name>
</gene>
<proteinExistence type="predicted"/>
<protein>
    <submittedName>
        <fullName evidence="2">Uncharacterized protein</fullName>
    </submittedName>
</protein>
<evidence type="ECO:0000313" key="2">
    <source>
        <dbReference type="EMBL" id="KAK7031771.1"/>
    </source>
</evidence>
<evidence type="ECO:0000313" key="3">
    <source>
        <dbReference type="EMBL" id="KAK7031774.1"/>
    </source>
</evidence>
<dbReference type="Proteomes" id="UP001362999">
    <property type="component" value="Unassembled WGS sequence"/>
</dbReference>
<keyword evidence="1" id="KW-1133">Transmembrane helix</keyword>
<accession>A0AAW0BYU8</accession>
<evidence type="ECO:0000256" key="1">
    <source>
        <dbReference type="SAM" id="Phobius"/>
    </source>
</evidence>
<evidence type="ECO:0000313" key="4">
    <source>
        <dbReference type="Proteomes" id="UP001362999"/>
    </source>
</evidence>
<dbReference type="AlphaFoldDB" id="A0AAW0BYU8"/>
<organism evidence="2 4">
    <name type="scientific">Favolaschia claudopus</name>
    <dbReference type="NCBI Taxonomy" id="2862362"/>
    <lineage>
        <taxon>Eukaryota</taxon>
        <taxon>Fungi</taxon>
        <taxon>Dikarya</taxon>
        <taxon>Basidiomycota</taxon>
        <taxon>Agaricomycotina</taxon>
        <taxon>Agaricomycetes</taxon>
        <taxon>Agaricomycetidae</taxon>
        <taxon>Agaricales</taxon>
        <taxon>Marasmiineae</taxon>
        <taxon>Mycenaceae</taxon>
        <taxon>Favolaschia</taxon>
    </lineage>
</organism>
<sequence>MSLLCLLPPSSFPLNLDASTSRLLARRLRAFSLWSTTGMLGSGWILWCALGVVFAILFLSFSFIPFTIPTLRHSTHL</sequence>
<name>A0AAW0BYU8_9AGAR</name>
<feature type="transmembrane region" description="Helical" evidence="1">
    <location>
        <begin position="42"/>
        <end position="68"/>
    </location>
</feature>
<keyword evidence="1" id="KW-0472">Membrane</keyword>
<dbReference type="EMBL" id="JAWWNJ010000024">
    <property type="protein sequence ID" value="KAK7031774.1"/>
    <property type="molecule type" value="Genomic_DNA"/>
</dbReference>
<keyword evidence="1" id="KW-0812">Transmembrane</keyword>
<keyword evidence="4" id="KW-1185">Reference proteome</keyword>
<comment type="caution">
    <text evidence="2">The sequence shown here is derived from an EMBL/GenBank/DDBJ whole genome shotgun (WGS) entry which is preliminary data.</text>
</comment>